<evidence type="ECO:0000313" key="10">
    <source>
        <dbReference type="Proteomes" id="UP000282759"/>
    </source>
</evidence>
<comment type="caution">
    <text evidence="9">The sequence shown here is derived from an EMBL/GenBank/DDBJ whole genome shotgun (WGS) entry which is preliminary data.</text>
</comment>
<evidence type="ECO:0000256" key="1">
    <source>
        <dbReference type="ARBA" id="ARBA00004651"/>
    </source>
</evidence>
<accession>A0A3S2Y4N3</accession>
<keyword evidence="4 6" id="KW-1133">Transmembrane helix</keyword>
<feature type="transmembrane region" description="Helical" evidence="6">
    <location>
        <begin position="377"/>
        <end position="401"/>
    </location>
</feature>
<keyword evidence="10" id="KW-1185">Reference proteome</keyword>
<dbReference type="Proteomes" id="UP000282759">
    <property type="component" value="Unassembled WGS sequence"/>
</dbReference>
<proteinExistence type="predicted"/>
<reference evidence="9 10" key="1">
    <citation type="submission" date="2019-01" db="EMBL/GenBank/DDBJ databases">
        <authorList>
            <person name="Chen W.-M."/>
        </authorList>
    </citation>
    <scope>NUCLEOTIDE SEQUENCE [LARGE SCALE GENOMIC DNA]</scope>
    <source>
        <strain evidence="9 10">YBJ-36</strain>
    </source>
</reference>
<dbReference type="AlphaFoldDB" id="A0A3S2Y4N3"/>
<evidence type="ECO:0000256" key="6">
    <source>
        <dbReference type="SAM" id="Phobius"/>
    </source>
</evidence>
<gene>
    <name evidence="9" type="ORF">EOD41_08320</name>
</gene>
<dbReference type="InterPro" id="IPR050250">
    <property type="entry name" value="Macrolide_Exporter_MacB"/>
</dbReference>
<feature type="domain" description="MacB-like periplasmic core" evidence="8">
    <location>
        <begin position="20"/>
        <end position="240"/>
    </location>
</feature>
<protein>
    <submittedName>
        <fullName evidence="9">FtsX-like permease family protein</fullName>
    </submittedName>
</protein>
<dbReference type="GO" id="GO:0005886">
    <property type="term" value="C:plasma membrane"/>
    <property type="evidence" value="ECO:0007669"/>
    <property type="project" value="UniProtKB-SubCell"/>
</dbReference>
<comment type="subcellular location">
    <subcellularLocation>
        <location evidence="1">Cell membrane</location>
        <topology evidence="1">Multi-pass membrane protein</topology>
    </subcellularLocation>
</comment>
<dbReference type="GO" id="GO:0022857">
    <property type="term" value="F:transmembrane transporter activity"/>
    <property type="evidence" value="ECO:0007669"/>
    <property type="project" value="TreeGrafter"/>
</dbReference>
<dbReference type="EMBL" id="SACK01000002">
    <property type="protein sequence ID" value="RVU01948.1"/>
    <property type="molecule type" value="Genomic_DNA"/>
</dbReference>
<dbReference type="InterPro" id="IPR025857">
    <property type="entry name" value="MacB_PCD"/>
</dbReference>
<sequence length="799" mass="89102">MIKNYLLIALRNIRKNTVFSFINILGLAIGMAACLLIIQYVIYELSYDDFQTKKERIYRVHQDRYDQGKLSTRWAAGAFAAGNAFKNAFPEIEDFVKVVSDRPALAKQDDRKLKIEKVAYASPAFFKVFSYQLLSGDAGTALTEPNSIVISETTAKNLFGTIDVTDKSLMLDNERLFKITGVFKDFPKNTHLKLDMIKSYSTFTKDNGDYDVDNAWYNDGCLTYLLLKPGTNIKALEAKFPPLVKKAYDNPNISAVYTLMPLTDIHLYSHLMMEAEPNGDGNSVYLLLGIAIFVIVIAWINYINLATARGISRAREVGVRKTLGSAKSQLVTQFMLEAAVLNGLAVLLAVIIIGLFLPAFSKISGQDISLTLLINPWFWAAVTGIFVAGTFFSGFYPALVLSGFKVVSVIKGKLTSSPKGIVLRQGMVVFQFAASIFLLIGSLTVYRQIQYMQQQKLGVNIDQTLVIKAPLAKVDSFYRSMSTFKQESLKQPGVKSITVSTTIPGQPVNWNAGGIKLVGADNKDAQQYRVIGADEDYLEAYGLKMISGRKFSKKYTNENKNVVFNKSAVKLLGLNSPAEAIGKRIEFWGETYTIIGVTEDFHQQSLKETFDAQIFRCIPDVRGDVSVKVNQAQVTQAIAALKQNWKEFFPDDQFDYFFLDEHFNQQYKADQRFGQVFGLFTIIAIFVACLGLFGLVSFTIVQRTKEIGIRKVLGASVNNILQLLYKDFALLILIAFVISAPLGWYAINQWLQGYAFRIGISWVLFAVPFVVVALIAMATVSLLTVKAAFMNPVKSLKVE</sequence>
<dbReference type="Pfam" id="PF02687">
    <property type="entry name" value="FtsX"/>
    <property type="match status" value="2"/>
</dbReference>
<dbReference type="Pfam" id="PF12704">
    <property type="entry name" value="MacB_PCD"/>
    <property type="match status" value="2"/>
</dbReference>
<feature type="transmembrane region" description="Helical" evidence="6">
    <location>
        <begin position="422"/>
        <end position="446"/>
    </location>
</feature>
<keyword evidence="3 6" id="KW-0812">Transmembrane</keyword>
<evidence type="ECO:0000313" key="9">
    <source>
        <dbReference type="EMBL" id="RVU01948.1"/>
    </source>
</evidence>
<evidence type="ECO:0000259" key="8">
    <source>
        <dbReference type="Pfam" id="PF12704"/>
    </source>
</evidence>
<feature type="transmembrane region" description="Helical" evidence="6">
    <location>
        <begin position="334"/>
        <end position="357"/>
    </location>
</feature>
<feature type="transmembrane region" description="Helical" evidence="6">
    <location>
        <begin position="284"/>
        <end position="305"/>
    </location>
</feature>
<dbReference type="OrthoDB" id="5933722at2"/>
<feature type="transmembrane region" description="Helical" evidence="6">
    <location>
        <begin position="676"/>
        <end position="701"/>
    </location>
</feature>
<organism evidence="9 10">
    <name type="scientific">Mucilaginibacter limnophilus</name>
    <dbReference type="NCBI Taxonomy" id="1932778"/>
    <lineage>
        <taxon>Bacteria</taxon>
        <taxon>Pseudomonadati</taxon>
        <taxon>Bacteroidota</taxon>
        <taxon>Sphingobacteriia</taxon>
        <taxon>Sphingobacteriales</taxon>
        <taxon>Sphingobacteriaceae</taxon>
        <taxon>Mucilaginibacter</taxon>
    </lineage>
</organism>
<feature type="domain" description="ABC3 transporter permease C-terminal" evidence="7">
    <location>
        <begin position="679"/>
        <end position="792"/>
    </location>
</feature>
<feature type="transmembrane region" description="Helical" evidence="6">
    <location>
        <begin position="728"/>
        <end position="747"/>
    </location>
</feature>
<dbReference type="RefSeq" id="WP_127704312.1">
    <property type="nucleotide sequence ID" value="NZ_SACK01000002.1"/>
</dbReference>
<dbReference type="InterPro" id="IPR003838">
    <property type="entry name" value="ABC3_permease_C"/>
</dbReference>
<dbReference type="PANTHER" id="PTHR30572:SF18">
    <property type="entry name" value="ABC-TYPE MACROLIDE FAMILY EXPORT SYSTEM PERMEASE COMPONENT 2"/>
    <property type="match status" value="1"/>
</dbReference>
<feature type="domain" description="MacB-like periplasmic core" evidence="8">
    <location>
        <begin position="435"/>
        <end position="641"/>
    </location>
</feature>
<evidence type="ECO:0000256" key="4">
    <source>
        <dbReference type="ARBA" id="ARBA00022989"/>
    </source>
</evidence>
<evidence type="ECO:0000256" key="2">
    <source>
        <dbReference type="ARBA" id="ARBA00022475"/>
    </source>
</evidence>
<name>A0A3S2Y4N3_9SPHI</name>
<dbReference type="PROSITE" id="PS51257">
    <property type="entry name" value="PROKAR_LIPOPROTEIN"/>
    <property type="match status" value="1"/>
</dbReference>
<dbReference type="PANTHER" id="PTHR30572">
    <property type="entry name" value="MEMBRANE COMPONENT OF TRANSPORTER-RELATED"/>
    <property type="match status" value="1"/>
</dbReference>
<evidence type="ECO:0000259" key="7">
    <source>
        <dbReference type="Pfam" id="PF02687"/>
    </source>
</evidence>
<keyword evidence="5 6" id="KW-0472">Membrane</keyword>
<feature type="transmembrane region" description="Helical" evidence="6">
    <location>
        <begin position="759"/>
        <end position="785"/>
    </location>
</feature>
<keyword evidence="2" id="KW-1003">Cell membrane</keyword>
<feature type="transmembrane region" description="Helical" evidence="6">
    <location>
        <begin position="21"/>
        <end position="43"/>
    </location>
</feature>
<evidence type="ECO:0000256" key="5">
    <source>
        <dbReference type="ARBA" id="ARBA00023136"/>
    </source>
</evidence>
<evidence type="ECO:0000256" key="3">
    <source>
        <dbReference type="ARBA" id="ARBA00022692"/>
    </source>
</evidence>
<feature type="domain" description="ABC3 transporter permease C-terminal" evidence="7">
    <location>
        <begin position="290"/>
        <end position="402"/>
    </location>
</feature>